<feature type="compositionally biased region" description="Basic and acidic residues" evidence="1">
    <location>
        <begin position="311"/>
        <end position="330"/>
    </location>
</feature>
<accession>A0AAV1UT11</accession>
<evidence type="ECO:0000313" key="3">
    <source>
        <dbReference type="Proteomes" id="UP001162060"/>
    </source>
</evidence>
<reference evidence="2" key="1">
    <citation type="submission" date="2024-01" db="EMBL/GenBank/DDBJ databases">
        <authorList>
            <person name="Webb A."/>
        </authorList>
    </citation>
    <scope>NUCLEOTIDE SEQUENCE</scope>
    <source>
        <strain evidence="2">Pm1</strain>
    </source>
</reference>
<dbReference type="SUPFAM" id="SSF55961">
    <property type="entry name" value="Bet v1-like"/>
    <property type="match status" value="1"/>
</dbReference>
<dbReference type="Proteomes" id="UP001162060">
    <property type="component" value="Unassembled WGS sequence"/>
</dbReference>
<name>A0AAV1UT11_9STRA</name>
<evidence type="ECO:0008006" key="4">
    <source>
        <dbReference type="Google" id="ProtNLM"/>
    </source>
</evidence>
<dbReference type="EMBL" id="CAKLBY020000227">
    <property type="protein sequence ID" value="CAK7937660.1"/>
    <property type="molecule type" value="Genomic_DNA"/>
</dbReference>
<protein>
    <recommendedName>
        <fullName evidence="4">FYVE-type domain-containing protein</fullName>
    </recommendedName>
</protein>
<proteinExistence type="predicted"/>
<feature type="region of interest" description="Disordered" evidence="1">
    <location>
        <begin position="1"/>
        <end position="25"/>
    </location>
</feature>
<dbReference type="PANTHER" id="PTHR13510">
    <property type="entry name" value="FYVE-FINGER-CONTAINING RAB5 EFFECTOR PROTEIN RABENOSYN-5-RELATED"/>
    <property type="match status" value="1"/>
</dbReference>
<organism evidence="2 3">
    <name type="scientific">Peronospora matthiolae</name>
    <dbReference type="NCBI Taxonomy" id="2874970"/>
    <lineage>
        <taxon>Eukaryota</taxon>
        <taxon>Sar</taxon>
        <taxon>Stramenopiles</taxon>
        <taxon>Oomycota</taxon>
        <taxon>Peronosporomycetes</taxon>
        <taxon>Peronosporales</taxon>
        <taxon>Peronosporaceae</taxon>
        <taxon>Peronospora</taxon>
    </lineage>
</organism>
<dbReference type="InterPro" id="IPR023393">
    <property type="entry name" value="START-like_dom_sf"/>
</dbReference>
<dbReference type="AlphaFoldDB" id="A0AAV1UT11"/>
<dbReference type="Gene3D" id="3.30.530.20">
    <property type="match status" value="1"/>
</dbReference>
<evidence type="ECO:0000313" key="2">
    <source>
        <dbReference type="EMBL" id="CAK7937660.1"/>
    </source>
</evidence>
<dbReference type="InterPro" id="IPR052727">
    <property type="entry name" value="Rab4/Rab5_effector"/>
</dbReference>
<comment type="caution">
    <text evidence="2">The sequence shown here is derived from an EMBL/GenBank/DDBJ whole genome shotgun (WGS) entry which is preliminary data.</text>
</comment>
<evidence type="ECO:0000256" key="1">
    <source>
        <dbReference type="SAM" id="MobiDB-lite"/>
    </source>
</evidence>
<sequence>MMRSVHNRRAATLPTDGVPADSHPKVVKRRLTAWDDLVNAPTRPTSRTASSPKLHLKDEEVHGFRDLAHSIVSSTLMQECDYRRLGSREPDEKQWKLLKRREDLSVYKYVPLDKASSAFSVKCTGTVEGSMEDMLYGTHSKNRDEMRATAAYLHSSHMDCAVLNVLESGSDADPYNQLALKWSVAETFGDARLVNHRDWFNIESTGMGVDECGHRYGYFLARFANHSGCPPMPDHSDVIRGKMAMCCIYRQEPGSKVVRVYARGAMELGGGMPAFVTSSASCAMMFSMAVAMESAAGKRLTKLALLRMEERAKERDEGKHTASERSEGDLGRSQTITSSSVMDLLSASMVSSSQYFASDRKIKSLRVAREPCHVCEKKRPAMPHLVRSAHPKCGICHERTCSKCNIKRRLVGHSGPVSVLCCKLCIIQSRRLRIDPREPCPILP</sequence>
<feature type="region of interest" description="Disordered" evidence="1">
    <location>
        <begin position="311"/>
        <end position="333"/>
    </location>
</feature>
<gene>
    <name evidence="2" type="ORF">PM001_LOCUS22810</name>
</gene>
<dbReference type="PANTHER" id="PTHR13510:SF44">
    <property type="entry name" value="RABENOSYN-5"/>
    <property type="match status" value="1"/>
</dbReference>